<comment type="caution">
    <text evidence="7">The sequence shown here is derived from an EMBL/GenBank/DDBJ whole genome shotgun (WGS) entry which is preliminary data.</text>
</comment>
<dbReference type="PANTHER" id="PTHR11815">
    <property type="entry name" value="SUCCINYL-COA SYNTHETASE BETA CHAIN"/>
    <property type="match status" value="1"/>
</dbReference>
<accession>A0A0G0PNM7</accession>
<dbReference type="SUPFAM" id="SSF52210">
    <property type="entry name" value="Succinyl-CoA synthetase domains"/>
    <property type="match status" value="1"/>
</dbReference>
<reference evidence="7 8" key="1">
    <citation type="journal article" date="2015" name="Nature">
        <title>rRNA introns, odd ribosomes, and small enigmatic genomes across a large radiation of phyla.</title>
        <authorList>
            <person name="Brown C.T."/>
            <person name="Hug L.A."/>
            <person name="Thomas B.C."/>
            <person name="Sharon I."/>
            <person name="Castelle C.J."/>
            <person name="Singh A."/>
            <person name="Wilkins M.J."/>
            <person name="Williams K.H."/>
            <person name="Banfield J.F."/>
        </authorList>
    </citation>
    <scope>NUCLEOTIDE SEQUENCE [LARGE SCALE GENOMIC DNA]</scope>
</reference>
<dbReference type="SUPFAM" id="SSF56059">
    <property type="entry name" value="Glutathione synthetase ATP-binding domain-like"/>
    <property type="match status" value="1"/>
</dbReference>
<gene>
    <name evidence="7" type="ORF">UT61_C0030G0006</name>
</gene>
<organism evidence="7 8">
    <name type="scientific">Candidatus Woesebacteria bacterium GW2011_GWA1_39_8</name>
    <dbReference type="NCBI Taxonomy" id="1618552"/>
    <lineage>
        <taxon>Bacteria</taxon>
        <taxon>Candidatus Woeseibacteriota</taxon>
    </lineage>
</organism>
<comment type="catalytic activity">
    <reaction evidence="4">
        <text>oxaloacetate + acetyl-CoA + ADP + phosphate = citrate + ATP + CoA</text>
        <dbReference type="Rhea" id="RHEA:21160"/>
        <dbReference type="ChEBI" id="CHEBI:16452"/>
        <dbReference type="ChEBI" id="CHEBI:16947"/>
        <dbReference type="ChEBI" id="CHEBI:30616"/>
        <dbReference type="ChEBI" id="CHEBI:43474"/>
        <dbReference type="ChEBI" id="CHEBI:57287"/>
        <dbReference type="ChEBI" id="CHEBI:57288"/>
        <dbReference type="ChEBI" id="CHEBI:456216"/>
        <dbReference type="EC" id="2.3.3.8"/>
    </reaction>
</comment>
<keyword evidence="2 5" id="KW-0547">Nucleotide-binding</keyword>
<evidence type="ECO:0000313" key="8">
    <source>
        <dbReference type="Proteomes" id="UP000034793"/>
    </source>
</evidence>
<evidence type="ECO:0000259" key="6">
    <source>
        <dbReference type="PROSITE" id="PS50975"/>
    </source>
</evidence>
<dbReference type="InterPro" id="IPR016102">
    <property type="entry name" value="Succinyl-CoA_synth-like"/>
</dbReference>
<dbReference type="PIRSF" id="PIRSF001554">
    <property type="entry name" value="SucCS_beta"/>
    <property type="match status" value="1"/>
</dbReference>
<dbReference type="EMBL" id="LBXL01000030">
    <property type="protein sequence ID" value="KKR29523.1"/>
    <property type="molecule type" value="Genomic_DNA"/>
</dbReference>
<dbReference type="Gene3D" id="3.30.1490.20">
    <property type="entry name" value="ATP-grasp fold, A domain"/>
    <property type="match status" value="1"/>
</dbReference>
<dbReference type="InterPro" id="IPR013815">
    <property type="entry name" value="ATP_grasp_subdomain_1"/>
</dbReference>
<keyword evidence="3" id="KW-0012">Acyltransferase</keyword>
<dbReference type="PROSITE" id="PS50975">
    <property type="entry name" value="ATP_GRASP"/>
    <property type="match status" value="1"/>
</dbReference>
<dbReference type="InterPro" id="IPR005809">
    <property type="entry name" value="Succ_CoA_ligase-like_bsu"/>
</dbReference>
<proteinExistence type="predicted"/>
<keyword evidence="3" id="KW-0808">Transferase</keyword>
<sequence length="408" mass="45420">MKLYEFEGHKILAKAGIASPFFVTCANSEEVKEAKKRLKFPIVAKVQVLSGKRGKGGGVKIFKSEKKLVEFCNEMLGNDFEDEKVIYINLAQWVRIEEEYYASITYDTCSKQPFLLFSKKGGIDIEEVEKKDPEELIKYEINPLEGLKERNLKKIIGKDETLVDFLMRLWDAFWRYDCRLVEVNPIAKVQSGYVAIDAKVILDGNGLVRQKSLDVIPKGAAGAIPTKREIDARKIDEEDYRGSAGSTFIEFDGSPRGEAGDIAILASGGGASLMIMDSVVAAGGRCANYTEYSGNPPREKVEKLTKITLDKKGLNGCLVAGAVANFTDIFETLSGFVEGLKQVRPKPNYPIVIRRGGPRQKEAYKMLTKFAKKEGFDIHLFGPETPISVACKKMVELSDGYKNMRSHI</sequence>
<dbReference type="GO" id="GO:0046872">
    <property type="term" value="F:metal ion binding"/>
    <property type="evidence" value="ECO:0007669"/>
    <property type="project" value="InterPro"/>
</dbReference>
<dbReference type="GO" id="GO:0003878">
    <property type="term" value="F:ATP citrate synthase activity"/>
    <property type="evidence" value="ECO:0007669"/>
    <property type="project" value="UniProtKB-EC"/>
</dbReference>
<dbReference type="Pfam" id="PF16114">
    <property type="entry name" value="Citrate_bind"/>
    <property type="match status" value="1"/>
</dbReference>
<dbReference type="Gene3D" id="3.30.470.20">
    <property type="entry name" value="ATP-grasp fold, B domain"/>
    <property type="match status" value="1"/>
</dbReference>
<dbReference type="GO" id="GO:0042709">
    <property type="term" value="C:succinate-CoA ligase complex"/>
    <property type="evidence" value="ECO:0007669"/>
    <property type="project" value="TreeGrafter"/>
</dbReference>
<protein>
    <submittedName>
        <fullName evidence="7">Succinyl-CoA synthetase, beta subunit</fullName>
    </submittedName>
</protein>
<feature type="domain" description="ATP-grasp" evidence="6">
    <location>
        <begin position="9"/>
        <end position="213"/>
    </location>
</feature>
<dbReference type="InterPro" id="IPR013650">
    <property type="entry name" value="ATP-grasp_succ-CoA_synth-type"/>
</dbReference>
<dbReference type="GO" id="GO:0004775">
    <property type="term" value="F:succinate-CoA ligase (ADP-forming) activity"/>
    <property type="evidence" value="ECO:0007669"/>
    <property type="project" value="TreeGrafter"/>
</dbReference>
<dbReference type="PATRIC" id="fig|1618552.3.peg.788"/>
<evidence type="ECO:0000256" key="4">
    <source>
        <dbReference type="ARBA" id="ARBA00047593"/>
    </source>
</evidence>
<dbReference type="Proteomes" id="UP000034793">
    <property type="component" value="Unassembled WGS sequence"/>
</dbReference>
<dbReference type="GO" id="GO:0005524">
    <property type="term" value="F:ATP binding"/>
    <property type="evidence" value="ECO:0007669"/>
    <property type="project" value="UniProtKB-UniRule"/>
</dbReference>
<dbReference type="GO" id="GO:0006104">
    <property type="term" value="P:succinyl-CoA metabolic process"/>
    <property type="evidence" value="ECO:0007669"/>
    <property type="project" value="TreeGrafter"/>
</dbReference>
<keyword evidence="1" id="KW-0436">Ligase</keyword>
<dbReference type="InterPro" id="IPR032263">
    <property type="entry name" value="Citrate-bd"/>
</dbReference>
<evidence type="ECO:0000313" key="7">
    <source>
        <dbReference type="EMBL" id="KKR29523.1"/>
    </source>
</evidence>
<name>A0A0G0PNM7_9BACT</name>
<dbReference type="GO" id="GO:0005829">
    <property type="term" value="C:cytosol"/>
    <property type="evidence" value="ECO:0007669"/>
    <property type="project" value="TreeGrafter"/>
</dbReference>
<dbReference type="InterPro" id="IPR011761">
    <property type="entry name" value="ATP-grasp"/>
</dbReference>
<dbReference type="AlphaFoldDB" id="A0A0G0PNM7"/>
<dbReference type="Gene3D" id="3.40.50.261">
    <property type="entry name" value="Succinyl-CoA synthetase domains"/>
    <property type="match status" value="1"/>
</dbReference>
<dbReference type="PANTHER" id="PTHR11815:SF10">
    <property type="entry name" value="SUCCINATE--COA LIGASE [GDP-FORMING] SUBUNIT BETA, MITOCHONDRIAL"/>
    <property type="match status" value="1"/>
</dbReference>
<keyword evidence="5" id="KW-0067">ATP-binding</keyword>
<evidence type="ECO:0000256" key="2">
    <source>
        <dbReference type="ARBA" id="ARBA00022741"/>
    </source>
</evidence>
<evidence type="ECO:0000256" key="5">
    <source>
        <dbReference type="PROSITE-ProRule" id="PRU00409"/>
    </source>
</evidence>
<evidence type="ECO:0000256" key="1">
    <source>
        <dbReference type="ARBA" id="ARBA00022598"/>
    </source>
</evidence>
<dbReference type="Pfam" id="PF08442">
    <property type="entry name" value="ATP-grasp_2"/>
    <property type="match status" value="1"/>
</dbReference>
<evidence type="ECO:0000256" key="3">
    <source>
        <dbReference type="ARBA" id="ARBA00023315"/>
    </source>
</evidence>
<dbReference type="GO" id="GO:0006099">
    <property type="term" value="P:tricarboxylic acid cycle"/>
    <property type="evidence" value="ECO:0007669"/>
    <property type="project" value="InterPro"/>
</dbReference>